<accession>A0AAD4ED10</accession>
<evidence type="ECO:0000256" key="1">
    <source>
        <dbReference type="SAM" id="MobiDB-lite"/>
    </source>
</evidence>
<feature type="region of interest" description="Disordered" evidence="1">
    <location>
        <begin position="1"/>
        <end position="22"/>
    </location>
</feature>
<dbReference type="Proteomes" id="UP001195769">
    <property type="component" value="Unassembled WGS sequence"/>
</dbReference>
<dbReference type="AlphaFoldDB" id="A0AAD4ED10"/>
<evidence type="ECO:0000313" key="3">
    <source>
        <dbReference type="Proteomes" id="UP001195769"/>
    </source>
</evidence>
<gene>
    <name evidence="2" type="ORF">F5891DRAFT_1015126</name>
</gene>
<dbReference type="RefSeq" id="XP_041229356.1">
    <property type="nucleotide sequence ID" value="XM_041360859.1"/>
</dbReference>
<feature type="compositionally biased region" description="Polar residues" evidence="1">
    <location>
        <begin position="13"/>
        <end position="22"/>
    </location>
</feature>
<name>A0AAD4ED10_9AGAM</name>
<organism evidence="2 3">
    <name type="scientific">Suillus fuscotomentosus</name>
    <dbReference type="NCBI Taxonomy" id="1912939"/>
    <lineage>
        <taxon>Eukaryota</taxon>
        <taxon>Fungi</taxon>
        <taxon>Dikarya</taxon>
        <taxon>Basidiomycota</taxon>
        <taxon>Agaricomycotina</taxon>
        <taxon>Agaricomycetes</taxon>
        <taxon>Agaricomycetidae</taxon>
        <taxon>Boletales</taxon>
        <taxon>Suillineae</taxon>
        <taxon>Suillaceae</taxon>
        <taxon>Suillus</taxon>
    </lineage>
</organism>
<evidence type="ECO:0000313" key="2">
    <source>
        <dbReference type="EMBL" id="KAG1903781.1"/>
    </source>
</evidence>
<proteinExistence type="predicted"/>
<keyword evidence="3" id="KW-1185">Reference proteome</keyword>
<sequence>MVRLLSPSDRKSMSNTRTRSTVSKALKSLIKTDKSRVMARNRLVSPSRRTQNRHKCICEPYYQSPTRSEEPPGYTEYREEDEFTDVEDAIQGHRDNEDENGSADSDWDEHATLIALLDDGEGASESADGAAIIDRLSPAFLARRREATEQYRETLVPVVTRVGEAHKFLSHDNIPTLLRGVALFDKSSRLEDAATARHEHDQVVRAFTRVKDTLQNLSLQLQDVCAESDKLLHSYEKAVNEYVQRLQGHSKSAPGDVEDFICRLDQTTKSVAAGDHAKAREKLLRGILDRY</sequence>
<dbReference type="EMBL" id="JABBWK010000011">
    <property type="protein sequence ID" value="KAG1903781.1"/>
    <property type="molecule type" value="Genomic_DNA"/>
</dbReference>
<comment type="caution">
    <text evidence="2">The sequence shown here is derived from an EMBL/GenBank/DDBJ whole genome shotgun (WGS) entry which is preliminary data.</text>
</comment>
<reference evidence="2" key="1">
    <citation type="journal article" date="2020" name="New Phytol.">
        <title>Comparative genomics reveals dynamic genome evolution in host specialist ectomycorrhizal fungi.</title>
        <authorList>
            <person name="Lofgren L.A."/>
            <person name="Nguyen N.H."/>
            <person name="Vilgalys R."/>
            <person name="Ruytinx J."/>
            <person name="Liao H.L."/>
            <person name="Branco S."/>
            <person name="Kuo A."/>
            <person name="LaButti K."/>
            <person name="Lipzen A."/>
            <person name="Andreopoulos W."/>
            <person name="Pangilinan J."/>
            <person name="Riley R."/>
            <person name="Hundley H."/>
            <person name="Na H."/>
            <person name="Barry K."/>
            <person name="Grigoriev I.V."/>
            <person name="Stajich J.E."/>
            <person name="Kennedy P.G."/>
        </authorList>
    </citation>
    <scope>NUCLEOTIDE SEQUENCE</scope>
    <source>
        <strain evidence="2">FC203</strain>
    </source>
</reference>
<dbReference type="GeneID" id="64655157"/>
<protein>
    <submittedName>
        <fullName evidence="2">Uncharacterized protein</fullName>
    </submittedName>
</protein>